<dbReference type="Proteomes" id="UP000800036">
    <property type="component" value="Unassembled WGS sequence"/>
</dbReference>
<accession>A0A6A5VA90</accession>
<reference evidence="3" key="1">
    <citation type="journal article" date="2020" name="Stud. Mycol.">
        <title>101 Dothideomycetes genomes: a test case for predicting lifestyles and emergence of pathogens.</title>
        <authorList>
            <person name="Haridas S."/>
            <person name="Albert R."/>
            <person name="Binder M."/>
            <person name="Bloem J."/>
            <person name="Labutti K."/>
            <person name="Salamov A."/>
            <person name="Andreopoulos B."/>
            <person name="Baker S."/>
            <person name="Barry K."/>
            <person name="Bills G."/>
            <person name="Bluhm B."/>
            <person name="Cannon C."/>
            <person name="Castanera R."/>
            <person name="Culley D."/>
            <person name="Daum C."/>
            <person name="Ezra D."/>
            <person name="Gonzalez J."/>
            <person name="Henrissat B."/>
            <person name="Kuo A."/>
            <person name="Liang C."/>
            <person name="Lipzen A."/>
            <person name="Lutzoni F."/>
            <person name="Magnuson J."/>
            <person name="Mondo S."/>
            <person name="Nolan M."/>
            <person name="Ohm R."/>
            <person name="Pangilinan J."/>
            <person name="Park H.-J."/>
            <person name="Ramirez L."/>
            <person name="Alfaro M."/>
            <person name="Sun H."/>
            <person name="Tritt A."/>
            <person name="Yoshinaga Y."/>
            <person name="Zwiers L.-H."/>
            <person name="Turgeon B."/>
            <person name="Goodwin S."/>
            <person name="Spatafora J."/>
            <person name="Crous P."/>
            <person name="Grigoriev I."/>
        </authorList>
    </citation>
    <scope>NUCLEOTIDE SEQUENCE</scope>
    <source>
        <strain evidence="3">CBS 107.79</strain>
    </source>
</reference>
<sequence>MSVLGNWTFTPLITEFPSTVLPNLGFWNASNGTWEYQIEVSWPLNWTSRADNAIVETLYVLDGNAQGNTAMQAVRNRRPVEFGQPDTIVVSLGYPDLIPDSPYSDGRYHDYQVPVCATCPAPELPGVPSNSENFIAWIEKVLKPWVQNDLFPNTEFSRDALHGHSFAGLFATYALITRPDLFDTFLIASPALYWNENYIFSQLGPLKEPASAISTNFTKPAVALSYGGREQNFVKRRVETQEEFEFRRSFLAFSNMTTNVNMLYDEIKNSAKLRDVVLHEYPFSDHAAVGIVSISDGLDYFYDWAPRIATPLSSL</sequence>
<dbReference type="GO" id="GO:0016788">
    <property type="term" value="F:hydrolase activity, acting on ester bonds"/>
    <property type="evidence" value="ECO:0007669"/>
    <property type="project" value="TreeGrafter"/>
</dbReference>
<dbReference type="Gene3D" id="3.40.50.1820">
    <property type="entry name" value="alpha/beta hydrolase"/>
    <property type="match status" value="1"/>
</dbReference>
<dbReference type="AlphaFoldDB" id="A0A6A5VA90"/>
<dbReference type="Pfam" id="PF00756">
    <property type="entry name" value="Esterase"/>
    <property type="match status" value="1"/>
</dbReference>
<dbReference type="EMBL" id="ML976677">
    <property type="protein sequence ID" value="KAF1974074.1"/>
    <property type="molecule type" value="Genomic_DNA"/>
</dbReference>
<dbReference type="InterPro" id="IPR029058">
    <property type="entry name" value="AB_hydrolase_fold"/>
</dbReference>
<organism evidence="3 4">
    <name type="scientific">Bimuria novae-zelandiae CBS 107.79</name>
    <dbReference type="NCBI Taxonomy" id="1447943"/>
    <lineage>
        <taxon>Eukaryota</taxon>
        <taxon>Fungi</taxon>
        <taxon>Dikarya</taxon>
        <taxon>Ascomycota</taxon>
        <taxon>Pezizomycotina</taxon>
        <taxon>Dothideomycetes</taxon>
        <taxon>Pleosporomycetidae</taxon>
        <taxon>Pleosporales</taxon>
        <taxon>Massarineae</taxon>
        <taxon>Didymosphaeriaceae</taxon>
        <taxon>Bimuria</taxon>
    </lineage>
</organism>
<evidence type="ECO:0000313" key="3">
    <source>
        <dbReference type="EMBL" id="KAF1974074.1"/>
    </source>
</evidence>
<comment type="similarity">
    <text evidence="1">Belongs to the esterase D family.</text>
</comment>
<evidence type="ECO:0000256" key="2">
    <source>
        <dbReference type="ARBA" id="ARBA00022801"/>
    </source>
</evidence>
<name>A0A6A5VA90_9PLEO</name>
<dbReference type="InterPro" id="IPR052558">
    <property type="entry name" value="Siderophore_Hydrolase_D"/>
</dbReference>
<proteinExistence type="inferred from homology"/>
<evidence type="ECO:0000256" key="1">
    <source>
        <dbReference type="ARBA" id="ARBA00005622"/>
    </source>
</evidence>
<dbReference type="PANTHER" id="PTHR40841:SF2">
    <property type="entry name" value="SIDEROPHORE-DEGRADING ESTERASE (EUROFUNG)"/>
    <property type="match status" value="1"/>
</dbReference>
<dbReference type="PANTHER" id="PTHR40841">
    <property type="entry name" value="SIDEROPHORE TRIACETYLFUSARININE C ESTERASE"/>
    <property type="match status" value="1"/>
</dbReference>
<protein>
    <submittedName>
        <fullName evidence="3">Siderophore esteras-like protein IroE-like protein</fullName>
    </submittedName>
</protein>
<evidence type="ECO:0000313" key="4">
    <source>
        <dbReference type="Proteomes" id="UP000800036"/>
    </source>
</evidence>
<dbReference type="InterPro" id="IPR000801">
    <property type="entry name" value="Esterase-like"/>
</dbReference>
<dbReference type="OrthoDB" id="446683at2759"/>
<keyword evidence="2" id="KW-0378">Hydrolase</keyword>
<gene>
    <name evidence="3" type="ORF">BU23DRAFT_589273</name>
</gene>
<dbReference type="SUPFAM" id="SSF53474">
    <property type="entry name" value="alpha/beta-Hydrolases"/>
    <property type="match status" value="1"/>
</dbReference>
<keyword evidence="4" id="KW-1185">Reference proteome</keyword>